<dbReference type="Pfam" id="PF01546">
    <property type="entry name" value="Peptidase_M20"/>
    <property type="match status" value="1"/>
</dbReference>
<accession>A0A1I2BKY7</accession>
<protein>
    <submittedName>
        <fullName evidence="3">Amidohydrolase</fullName>
    </submittedName>
</protein>
<dbReference type="NCBIfam" id="TIGR01891">
    <property type="entry name" value="amidohydrolases"/>
    <property type="match status" value="1"/>
</dbReference>
<feature type="binding site" evidence="1">
    <location>
        <position position="343"/>
    </location>
    <ligand>
        <name>Mn(2+)</name>
        <dbReference type="ChEBI" id="CHEBI:29035"/>
        <label>2</label>
    </ligand>
</feature>
<feature type="binding site" evidence="1">
    <location>
        <position position="124"/>
    </location>
    <ligand>
        <name>Mn(2+)</name>
        <dbReference type="ChEBI" id="CHEBI:29035"/>
        <label>2</label>
    </ligand>
</feature>
<proteinExistence type="predicted"/>
<feature type="binding site" evidence="1">
    <location>
        <position position="91"/>
    </location>
    <ligand>
        <name>Mn(2+)</name>
        <dbReference type="ChEBI" id="CHEBI:29035"/>
        <label>2</label>
    </ligand>
</feature>
<dbReference type="Proteomes" id="UP000198896">
    <property type="component" value="Unassembled WGS sequence"/>
</dbReference>
<dbReference type="Pfam" id="PF07687">
    <property type="entry name" value="M20_dimer"/>
    <property type="match status" value="1"/>
</dbReference>
<dbReference type="InterPro" id="IPR002933">
    <property type="entry name" value="Peptidase_M20"/>
</dbReference>
<dbReference type="PIRSF" id="PIRSF005962">
    <property type="entry name" value="Pept_M20D_amidohydro"/>
    <property type="match status" value="1"/>
</dbReference>
<dbReference type="SUPFAM" id="SSF55031">
    <property type="entry name" value="Bacterial exopeptidase dimerisation domain"/>
    <property type="match status" value="1"/>
</dbReference>
<feature type="domain" description="Peptidase M20 dimerisation" evidence="2">
    <location>
        <begin position="174"/>
        <end position="266"/>
    </location>
</feature>
<dbReference type="PANTHER" id="PTHR11014:SF122">
    <property type="entry name" value="AMIDOHYDROLASE AMHX"/>
    <property type="match status" value="1"/>
</dbReference>
<organism evidence="3 4">
    <name type="scientific">Succiniclasticum ruminis DSM 9236</name>
    <dbReference type="NCBI Taxonomy" id="1123323"/>
    <lineage>
        <taxon>Bacteria</taxon>
        <taxon>Bacillati</taxon>
        <taxon>Bacillota</taxon>
        <taxon>Negativicutes</taxon>
        <taxon>Acidaminococcales</taxon>
        <taxon>Acidaminococcaceae</taxon>
        <taxon>Succiniclasticum</taxon>
    </lineage>
</organism>
<dbReference type="InterPro" id="IPR036264">
    <property type="entry name" value="Bact_exopeptidase_dim_dom"/>
</dbReference>
<name>A0A1I2BKY7_9FIRM</name>
<keyword evidence="4" id="KW-1185">Reference proteome</keyword>
<dbReference type="STRING" id="1123323.SAMN05216245_10937"/>
<reference evidence="3 4" key="1">
    <citation type="submission" date="2016-10" db="EMBL/GenBank/DDBJ databases">
        <authorList>
            <person name="de Groot N.N."/>
        </authorList>
    </citation>
    <scope>NUCLEOTIDE SEQUENCE [LARGE SCALE GENOMIC DNA]</scope>
    <source>
        <strain evidence="3 4">DSM 9236</strain>
    </source>
</reference>
<evidence type="ECO:0000256" key="1">
    <source>
        <dbReference type="PIRSR" id="PIRSR005962-1"/>
    </source>
</evidence>
<dbReference type="PANTHER" id="PTHR11014">
    <property type="entry name" value="PEPTIDASE M20 FAMILY MEMBER"/>
    <property type="match status" value="1"/>
</dbReference>
<dbReference type="InterPro" id="IPR011650">
    <property type="entry name" value="Peptidase_M20_dimer"/>
</dbReference>
<dbReference type="EMBL" id="FONL01000009">
    <property type="protein sequence ID" value="SFE56468.1"/>
    <property type="molecule type" value="Genomic_DNA"/>
</dbReference>
<evidence type="ECO:0000259" key="2">
    <source>
        <dbReference type="Pfam" id="PF07687"/>
    </source>
</evidence>
<comment type="cofactor">
    <cofactor evidence="1">
        <name>Mn(2+)</name>
        <dbReference type="ChEBI" id="CHEBI:29035"/>
    </cofactor>
    <text evidence="1">The Mn(2+) ion enhances activity.</text>
</comment>
<dbReference type="SUPFAM" id="SSF53187">
    <property type="entry name" value="Zn-dependent exopeptidases"/>
    <property type="match status" value="1"/>
</dbReference>
<dbReference type="GO" id="GO:0046872">
    <property type="term" value="F:metal ion binding"/>
    <property type="evidence" value="ECO:0007669"/>
    <property type="project" value="UniProtKB-KW"/>
</dbReference>
<dbReference type="RefSeq" id="WP_093913611.1">
    <property type="nucleotide sequence ID" value="NZ_FONL01000009.1"/>
</dbReference>
<dbReference type="AlphaFoldDB" id="A0A1I2BKY7"/>
<keyword evidence="1" id="KW-0479">Metal-binding</keyword>
<dbReference type="OrthoDB" id="9776731at2"/>
<evidence type="ECO:0000313" key="4">
    <source>
        <dbReference type="Proteomes" id="UP000198896"/>
    </source>
</evidence>
<dbReference type="Gene3D" id="3.30.70.360">
    <property type="match status" value="1"/>
</dbReference>
<dbReference type="Gene3D" id="3.40.630.10">
    <property type="entry name" value="Zn peptidases"/>
    <property type="match status" value="1"/>
</dbReference>
<keyword evidence="1" id="KW-0464">Manganese</keyword>
<evidence type="ECO:0000313" key="3">
    <source>
        <dbReference type="EMBL" id="SFE56468.1"/>
    </source>
</evidence>
<gene>
    <name evidence="3" type="ORF">SAMN05216245_10937</name>
</gene>
<feature type="binding site" evidence="1">
    <location>
        <position position="148"/>
    </location>
    <ligand>
        <name>Mn(2+)</name>
        <dbReference type="ChEBI" id="CHEBI:29035"/>
        <label>2</label>
    </ligand>
</feature>
<sequence length="373" mass="39950">MDIRKRIDVFWSYLHAIPEPAFREIKTSAFVAEVLRKAGYEVQEKVGGTTGVVGLLDSGRPGPVAAVRSDMDCLLFKQEDGTEKAVHACGHDGHMTTVLAVAEWLALEDLPCGKVKIIFQPAEEIGKGALAMIDAGAVDDVDYLFGLHVMPDDMARSGEIIPQISWTACTLIEAEVRGKAAHGSQPHLGVNAIDAGAAIVNAVNALHSNPLLGGNVKTTRFQGGSGSLNAICDKVNLGFDLRSTSNTEMLELRQKVRDLIANTAKVYGAEADSHIVGTCPAAEADAALLPLTQEVIVSVLGHKALLPVKSITVGEDFNFFKQERPHMKTVDMGVGCGLTPCLHDPAMTYDRYALEGAVKVLHELVLRVLGERP</sequence>
<feature type="binding site" evidence="1">
    <location>
        <position position="89"/>
    </location>
    <ligand>
        <name>Mn(2+)</name>
        <dbReference type="ChEBI" id="CHEBI:29035"/>
        <label>2</label>
    </ligand>
</feature>
<dbReference type="InterPro" id="IPR017439">
    <property type="entry name" value="Amidohydrolase"/>
</dbReference>
<dbReference type="GO" id="GO:0016787">
    <property type="term" value="F:hydrolase activity"/>
    <property type="evidence" value="ECO:0007669"/>
    <property type="project" value="UniProtKB-KW"/>
</dbReference>
<keyword evidence="3" id="KW-0378">Hydrolase</keyword>